<dbReference type="EMBL" id="CP016171">
    <property type="protein sequence ID" value="ANN70915.1"/>
    <property type="molecule type" value="Genomic_DNA"/>
</dbReference>
<proteinExistence type="predicted"/>
<dbReference type="Pfam" id="PF10618">
    <property type="entry name" value="Tail_tube"/>
    <property type="match status" value="1"/>
</dbReference>
<evidence type="ECO:0000313" key="2">
    <source>
        <dbReference type="Proteomes" id="UP000092213"/>
    </source>
</evidence>
<gene>
    <name evidence="1" type="ORF">BAU08_05835</name>
</gene>
<dbReference type="Proteomes" id="UP000092213">
    <property type="component" value="Chromosome"/>
</dbReference>
<dbReference type="STRING" id="463025.BAU08_05835"/>
<dbReference type="InterPro" id="IPR019596">
    <property type="entry name" value="Phage_Mu_GpM_tail_tub"/>
</dbReference>
<evidence type="ECO:0000313" key="1">
    <source>
        <dbReference type="EMBL" id="ANN70915.1"/>
    </source>
</evidence>
<protein>
    <submittedName>
        <fullName evidence="1">Phage tail protein</fullName>
    </submittedName>
</protein>
<reference evidence="1 2" key="1">
    <citation type="submission" date="2016-06" db="EMBL/GenBank/DDBJ databases">
        <title>Complete genome sequences of Bordetella bronchialis and Bordetella flabilis.</title>
        <authorList>
            <person name="LiPuma J.J."/>
            <person name="Spilker T."/>
        </authorList>
    </citation>
    <scope>NUCLEOTIDE SEQUENCE [LARGE SCALE GENOMIC DNA]</scope>
    <source>
        <strain evidence="1 2">AU17976</strain>
    </source>
</reference>
<dbReference type="RefSeq" id="WP_066668517.1">
    <property type="nucleotide sequence ID" value="NZ_CP016171.1"/>
</dbReference>
<accession>A0A193FTF0</accession>
<sequence length="122" mass="12974">MAKLLAGTAQITVDGNSYMLQGAAKYGVSKVRRESLTGMDAYHGYKETIIPGFIEGTFRDDGGLVVANFNTMGNVTVVLQLANGKTIVGRNMACVDAQEVDSTEATFDLKFEGPSVTEQTAS</sequence>
<dbReference type="AlphaFoldDB" id="A0A193FTF0"/>
<organism evidence="1 2">
    <name type="scientific">Bordetella bronchialis</name>
    <dbReference type="NCBI Taxonomy" id="463025"/>
    <lineage>
        <taxon>Bacteria</taxon>
        <taxon>Pseudomonadati</taxon>
        <taxon>Pseudomonadota</taxon>
        <taxon>Betaproteobacteria</taxon>
        <taxon>Burkholderiales</taxon>
        <taxon>Alcaligenaceae</taxon>
        <taxon>Bordetella</taxon>
    </lineage>
</organism>
<name>A0A193FTF0_9BORD</name>